<evidence type="ECO:0000256" key="3">
    <source>
        <dbReference type="ARBA" id="ARBA00023069"/>
    </source>
</evidence>
<sequence length="105" mass="12399">MRLHGNAVNSTQTCELPQQKLDEQKIIQTIIFDLEKNMESKFSERSEIEIPEELKHVLKEYSKSLIRSQPEDLLKWSAEYFRAKLKEENSKKPEDIIQQARCSSF</sequence>
<keyword evidence="3" id="KW-0969">Cilium</keyword>
<comment type="caution">
    <text evidence="7">The sequence shown here is derived from an EMBL/GenBank/DDBJ whole genome shotgun (WGS) entry which is preliminary data.</text>
</comment>
<protein>
    <recommendedName>
        <fullName evidence="6">RIIa domain-containing protein</fullName>
    </recommendedName>
</protein>
<dbReference type="InterPro" id="IPR003117">
    <property type="entry name" value="cAMP_dep_PK_reg_su_I/II_a/b"/>
</dbReference>
<name>A0A8X6JEY6_9ARAC</name>
<gene>
    <name evidence="7" type="ORF">TNIN_285231</name>
</gene>
<keyword evidence="4" id="KW-0966">Cell projection</keyword>
<dbReference type="Proteomes" id="UP000886998">
    <property type="component" value="Unassembled WGS sequence"/>
</dbReference>
<comment type="subcellular location">
    <subcellularLocation>
        <location evidence="1">Cell projection</location>
        <location evidence="1">Cilium</location>
        <location evidence="1">Flagellum</location>
    </subcellularLocation>
</comment>
<organism evidence="7 8">
    <name type="scientific">Trichonephila inaurata madagascariensis</name>
    <dbReference type="NCBI Taxonomy" id="2747483"/>
    <lineage>
        <taxon>Eukaryota</taxon>
        <taxon>Metazoa</taxon>
        <taxon>Ecdysozoa</taxon>
        <taxon>Arthropoda</taxon>
        <taxon>Chelicerata</taxon>
        <taxon>Arachnida</taxon>
        <taxon>Araneae</taxon>
        <taxon>Araneomorphae</taxon>
        <taxon>Entelegynae</taxon>
        <taxon>Araneoidea</taxon>
        <taxon>Nephilidae</taxon>
        <taxon>Trichonephila</taxon>
        <taxon>Trichonephila inaurata</taxon>
    </lineage>
</organism>
<evidence type="ECO:0000259" key="6">
    <source>
        <dbReference type="SMART" id="SM00394"/>
    </source>
</evidence>
<evidence type="ECO:0000313" key="7">
    <source>
        <dbReference type="EMBL" id="GFS65089.1"/>
    </source>
</evidence>
<evidence type="ECO:0000313" key="8">
    <source>
        <dbReference type="Proteomes" id="UP000886998"/>
    </source>
</evidence>
<dbReference type="AlphaFoldDB" id="A0A8X6JEY6"/>
<dbReference type="OrthoDB" id="10067602at2759"/>
<feature type="domain" description="RIIa" evidence="6">
    <location>
        <begin position="52"/>
        <end position="90"/>
    </location>
</feature>
<dbReference type="PANTHER" id="PTHR14952:SF9">
    <property type="entry name" value="EF-HAND DOMAIN-CONTAINING PROTEIN"/>
    <property type="match status" value="1"/>
</dbReference>
<evidence type="ECO:0000256" key="4">
    <source>
        <dbReference type="ARBA" id="ARBA00023273"/>
    </source>
</evidence>
<evidence type="ECO:0000256" key="2">
    <source>
        <dbReference type="ARBA" id="ARBA00022846"/>
    </source>
</evidence>
<dbReference type="Gene3D" id="1.20.890.10">
    <property type="entry name" value="cAMP-dependent protein kinase regulatory subunit, dimerization-anchoring domain"/>
    <property type="match status" value="1"/>
</dbReference>
<comment type="similarity">
    <text evidence="5">Belongs to the ropporin family.</text>
</comment>
<dbReference type="GO" id="GO:0031514">
    <property type="term" value="C:motile cilium"/>
    <property type="evidence" value="ECO:0007669"/>
    <property type="project" value="UniProtKB-SubCell"/>
</dbReference>
<dbReference type="Pfam" id="PF02197">
    <property type="entry name" value="RIIa"/>
    <property type="match status" value="1"/>
</dbReference>
<reference evidence="7" key="1">
    <citation type="submission" date="2020-08" db="EMBL/GenBank/DDBJ databases">
        <title>Multicomponent nature underlies the extraordinary mechanical properties of spider dragline silk.</title>
        <authorList>
            <person name="Kono N."/>
            <person name="Nakamura H."/>
            <person name="Mori M."/>
            <person name="Yoshida Y."/>
            <person name="Ohtoshi R."/>
            <person name="Malay A.D."/>
            <person name="Moran D.A.P."/>
            <person name="Tomita M."/>
            <person name="Numata K."/>
            <person name="Arakawa K."/>
        </authorList>
    </citation>
    <scope>NUCLEOTIDE SEQUENCE</scope>
</reference>
<keyword evidence="8" id="KW-1185">Reference proteome</keyword>
<dbReference type="EMBL" id="BMAV01028102">
    <property type="protein sequence ID" value="GFS65089.1"/>
    <property type="molecule type" value="Genomic_DNA"/>
</dbReference>
<dbReference type="SMART" id="SM00394">
    <property type="entry name" value="RIIa"/>
    <property type="match status" value="1"/>
</dbReference>
<dbReference type="SUPFAM" id="SSF47391">
    <property type="entry name" value="Dimerization-anchoring domain of cAMP-dependent PK regulatory subunit"/>
    <property type="match status" value="1"/>
</dbReference>
<dbReference type="PANTHER" id="PTHR14952">
    <property type="entry name" value="ROPPORIN-1-LIKE PROTEIN"/>
    <property type="match status" value="1"/>
</dbReference>
<proteinExistence type="inferred from homology"/>
<keyword evidence="2" id="KW-0282">Flagellum</keyword>
<evidence type="ECO:0000256" key="5">
    <source>
        <dbReference type="ARBA" id="ARBA00035651"/>
    </source>
</evidence>
<evidence type="ECO:0000256" key="1">
    <source>
        <dbReference type="ARBA" id="ARBA00004230"/>
    </source>
</evidence>
<accession>A0A8X6JEY6</accession>